<dbReference type="OrthoDB" id="6902891at2"/>
<dbReference type="Proteomes" id="UP000214600">
    <property type="component" value="Unassembled WGS sequence"/>
</dbReference>
<evidence type="ECO:0000259" key="1">
    <source>
        <dbReference type="Pfam" id="PF22636"/>
    </source>
</evidence>
<reference evidence="3" key="1">
    <citation type="submission" date="2017-06" db="EMBL/GenBank/DDBJ databases">
        <authorList>
            <person name="LiPuma J."/>
            <person name="Spilker T."/>
        </authorList>
    </citation>
    <scope>NUCLEOTIDE SEQUENCE [LARGE SCALE GENOMIC DNA]</scope>
    <source>
        <strain evidence="3">AU17325</strain>
    </source>
</reference>
<dbReference type="SUPFAM" id="SSF54637">
    <property type="entry name" value="Thioesterase/thiol ester dehydrase-isomerase"/>
    <property type="match status" value="1"/>
</dbReference>
<sequence>MPAKRTAISMMFGKHGLVGCGRRSADEFHPEVLSTSALVGVVEEACVRAMRADIRGDQCSIGNVMHFRHLAPTPSQAEVFATATFRMFDGELYWFDVVVADAAGPVASGSHARSIVERSAIGFKTG</sequence>
<proteinExistence type="predicted"/>
<evidence type="ECO:0000313" key="3">
    <source>
        <dbReference type="Proteomes" id="UP000214600"/>
    </source>
</evidence>
<dbReference type="InterPro" id="IPR025540">
    <property type="entry name" value="FlK"/>
</dbReference>
<comment type="caution">
    <text evidence="2">The sequence shown here is derived from an EMBL/GenBank/DDBJ whole genome shotgun (WGS) entry which is preliminary data.</text>
</comment>
<dbReference type="InterPro" id="IPR054485">
    <property type="entry name" value="FlK-like_dom"/>
</dbReference>
<evidence type="ECO:0000313" key="2">
    <source>
        <dbReference type="EMBL" id="OXI32903.1"/>
    </source>
</evidence>
<dbReference type="Gene3D" id="3.10.129.10">
    <property type="entry name" value="Hotdog Thioesterase"/>
    <property type="match status" value="1"/>
</dbReference>
<dbReference type="AlphaFoldDB" id="A0A228HRW4"/>
<name>A0A228HRW4_9BURK</name>
<accession>A0A228HRW4</accession>
<protein>
    <submittedName>
        <fullName evidence="2">Thioesterase</fullName>
    </submittedName>
</protein>
<feature type="domain" description="Fluoroacetyl-CoA-specific thioesterase-like" evidence="1">
    <location>
        <begin position="27"/>
        <end position="118"/>
    </location>
</feature>
<reference evidence="2 3" key="2">
    <citation type="submission" date="2017-08" db="EMBL/GenBank/DDBJ databases">
        <title>WGS of novel Burkholderia cepaca complex species.</title>
        <authorList>
            <person name="Lipuma J."/>
            <person name="Spilker T."/>
        </authorList>
    </citation>
    <scope>NUCLEOTIDE SEQUENCE [LARGE SCALE GENOMIC DNA]</scope>
    <source>
        <strain evidence="2 3">AU17325</strain>
    </source>
</reference>
<dbReference type="EMBL" id="NKFA01000038">
    <property type="protein sequence ID" value="OXI32903.1"/>
    <property type="molecule type" value="Genomic_DNA"/>
</dbReference>
<dbReference type="Pfam" id="PF22636">
    <property type="entry name" value="FlK"/>
    <property type="match status" value="1"/>
</dbReference>
<dbReference type="InterPro" id="IPR029069">
    <property type="entry name" value="HotDog_dom_sf"/>
</dbReference>
<dbReference type="PANTHER" id="PTHR36934:SF1">
    <property type="entry name" value="THIOESTERASE DOMAIN-CONTAINING PROTEIN"/>
    <property type="match status" value="1"/>
</dbReference>
<gene>
    <name evidence="2" type="ORF">CFB84_40160</name>
</gene>
<organism evidence="2 3">
    <name type="scientific">Burkholderia aenigmatica</name>
    <dbReference type="NCBI Taxonomy" id="2015348"/>
    <lineage>
        <taxon>Bacteria</taxon>
        <taxon>Pseudomonadati</taxon>
        <taxon>Pseudomonadota</taxon>
        <taxon>Betaproteobacteria</taxon>
        <taxon>Burkholderiales</taxon>
        <taxon>Burkholderiaceae</taxon>
        <taxon>Burkholderia</taxon>
        <taxon>Burkholderia cepacia complex</taxon>
    </lineage>
</organism>
<dbReference type="PANTHER" id="PTHR36934">
    <property type="entry name" value="BLR0278 PROTEIN"/>
    <property type="match status" value="1"/>
</dbReference>